<accession>A0A424YAT9</accession>
<keyword evidence="2" id="KW-0813">Transport</keyword>
<dbReference type="GO" id="GO:0015871">
    <property type="term" value="P:choline transport"/>
    <property type="evidence" value="ECO:0007669"/>
    <property type="project" value="TreeGrafter"/>
</dbReference>
<dbReference type="Gene3D" id="3.40.190.10">
    <property type="entry name" value="Periplasmic binding protein-like II"/>
    <property type="match status" value="1"/>
</dbReference>
<proteinExistence type="predicted"/>
<evidence type="ECO:0000256" key="2">
    <source>
        <dbReference type="ARBA" id="ARBA00022448"/>
    </source>
</evidence>
<organism evidence="6 7">
    <name type="scientific">Candidatus Syntrophonatronum acetioxidans</name>
    <dbReference type="NCBI Taxonomy" id="1795816"/>
    <lineage>
        <taxon>Bacteria</taxon>
        <taxon>Bacillati</taxon>
        <taxon>Bacillota</taxon>
        <taxon>Clostridia</taxon>
        <taxon>Eubacteriales</taxon>
        <taxon>Syntrophomonadaceae</taxon>
        <taxon>Candidatus Syntrophonatronum</taxon>
    </lineage>
</organism>
<dbReference type="GO" id="GO:0005275">
    <property type="term" value="F:amine transmembrane transporter activity"/>
    <property type="evidence" value="ECO:0007669"/>
    <property type="project" value="TreeGrafter"/>
</dbReference>
<evidence type="ECO:0000313" key="6">
    <source>
        <dbReference type="EMBL" id="RQD73734.1"/>
    </source>
</evidence>
<dbReference type="SUPFAM" id="SSF53850">
    <property type="entry name" value="Periplasmic binding protein-like II"/>
    <property type="match status" value="1"/>
</dbReference>
<comment type="subcellular location">
    <subcellularLocation>
        <location evidence="1">Cell membrane</location>
    </subcellularLocation>
</comment>
<name>A0A424YAT9_9FIRM</name>
<dbReference type="PANTHER" id="PTHR47737:SF1">
    <property type="entry name" value="GLYCINE BETAINE_PROLINE BETAINE TRANSPORT SYSTEM PERMEASE PROTEIN PROW"/>
    <property type="match status" value="1"/>
</dbReference>
<dbReference type="GO" id="GO:0015226">
    <property type="term" value="F:carnitine transmembrane transporter activity"/>
    <property type="evidence" value="ECO:0007669"/>
    <property type="project" value="TreeGrafter"/>
</dbReference>
<evidence type="ECO:0000259" key="5">
    <source>
        <dbReference type="Pfam" id="PF04069"/>
    </source>
</evidence>
<dbReference type="Proteomes" id="UP000285138">
    <property type="component" value="Unassembled WGS sequence"/>
</dbReference>
<dbReference type="GO" id="GO:0031460">
    <property type="term" value="P:glycine betaine transport"/>
    <property type="evidence" value="ECO:0007669"/>
    <property type="project" value="TreeGrafter"/>
</dbReference>
<protein>
    <submittedName>
        <fullName evidence="6">Glycine betaine ABC transporter substrate-binding protein</fullName>
    </submittedName>
</protein>
<comment type="caution">
    <text evidence="6">The sequence shown here is derived from an EMBL/GenBank/DDBJ whole genome shotgun (WGS) entry which is preliminary data.</text>
</comment>
<evidence type="ECO:0000256" key="4">
    <source>
        <dbReference type="ARBA" id="ARBA00023136"/>
    </source>
</evidence>
<dbReference type="PANTHER" id="PTHR47737">
    <property type="entry name" value="GLYCINE BETAINE/PROLINE BETAINE TRANSPORT SYSTEM PERMEASE PROTEIN PROW"/>
    <property type="match status" value="1"/>
</dbReference>
<dbReference type="Pfam" id="PF04069">
    <property type="entry name" value="OpuAC"/>
    <property type="match status" value="1"/>
</dbReference>
<dbReference type="InterPro" id="IPR007210">
    <property type="entry name" value="ABC_Gly_betaine_transp_sub-bd"/>
</dbReference>
<reference evidence="6 7" key="1">
    <citation type="submission" date="2018-08" db="EMBL/GenBank/DDBJ databases">
        <title>The metabolism and importance of syntrophic acetate oxidation coupled to methane or sulfide production in haloalkaline environments.</title>
        <authorList>
            <person name="Timmers P.H.A."/>
            <person name="Vavourakis C.D."/>
            <person name="Sorokin D.Y."/>
            <person name="Sinninghe Damste J.S."/>
            <person name="Muyzer G."/>
            <person name="Stams A.J.M."/>
            <person name="Plugge C.M."/>
        </authorList>
    </citation>
    <scope>NUCLEOTIDE SEQUENCE [LARGE SCALE GENOMIC DNA]</scope>
    <source>
        <strain evidence="6">MSAO_Bac1</strain>
    </source>
</reference>
<dbReference type="EMBL" id="QZAA01000239">
    <property type="protein sequence ID" value="RQD73734.1"/>
    <property type="molecule type" value="Genomic_DNA"/>
</dbReference>
<evidence type="ECO:0000256" key="3">
    <source>
        <dbReference type="ARBA" id="ARBA00022475"/>
    </source>
</evidence>
<dbReference type="AlphaFoldDB" id="A0A424YAT9"/>
<dbReference type="CDD" id="cd13639">
    <property type="entry name" value="PBP2_OpuAC_like"/>
    <property type="match status" value="1"/>
</dbReference>
<gene>
    <name evidence="6" type="ORF">D5R97_08890</name>
</gene>
<sequence>MVFSMVGCEPEEVVDDVDVAESVEILFVEWDCATASTYVAKAVLEDMGYEVEVTPVAAAMMWSGLAAGDGDFISCAWLPGTHGEYYEEYGDDVVEIATHYEGARIGLVTPTYMDITSITEVDDYVSDITGIDPGAGIMAATEDAIDTYGLAAGLIEGSDAAMTAELSTAIANDENIVVTGWTPHWKFAEWDLKFLEDPENAFGDEEYIANVGRAGLQEDLAEVYEFLENFSWGDDEIGAVMEMNAEDPDYEGNARKWIDENQDIVNTWIP</sequence>
<evidence type="ECO:0000256" key="1">
    <source>
        <dbReference type="ARBA" id="ARBA00004236"/>
    </source>
</evidence>
<keyword evidence="3" id="KW-1003">Cell membrane</keyword>
<dbReference type="GO" id="GO:0043190">
    <property type="term" value="C:ATP-binding cassette (ABC) transporter complex"/>
    <property type="evidence" value="ECO:0007669"/>
    <property type="project" value="InterPro"/>
</dbReference>
<dbReference type="Gene3D" id="3.40.190.100">
    <property type="entry name" value="Glycine betaine-binding periplasmic protein, domain 2"/>
    <property type="match status" value="1"/>
</dbReference>
<evidence type="ECO:0000313" key="7">
    <source>
        <dbReference type="Proteomes" id="UP000285138"/>
    </source>
</evidence>
<feature type="domain" description="ABC-type glycine betaine transport system substrate-binding" evidence="5">
    <location>
        <begin position="23"/>
        <end position="260"/>
    </location>
</feature>
<keyword evidence="4" id="KW-0472">Membrane</keyword>